<name>A0A5E4Z650_9BURK</name>
<dbReference type="EMBL" id="CABPSN010000012">
    <property type="protein sequence ID" value="VVE56569.1"/>
    <property type="molecule type" value="Genomic_DNA"/>
</dbReference>
<feature type="compositionally biased region" description="Polar residues" evidence="1">
    <location>
        <begin position="32"/>
        <end position="42"/>
    </location>
</feature>
<evidence type="ECO:0000313" key="2">
    <source>
        <dbReference type="EMBL" id="VVE56569.1"/>
    </source>
</evidence>
<feature type="compositionally biased region" description="Basic and acidic residues" evidence="1">
    <location>
        <begin position="21"/>
        <end position="31"/>
    </location>
</feature>
<dbReference type="AlphaFoldDB" id="A0A5E4Z650"/>
<feature type="compositionally biased region" description="Basic and acidic residues" evidence="1">
    <location>
        <begin position="47"/>
        <end position="66"/>
    </location>
</feature>
<feature type="compositionally biased region" description="Polar residues" evidence="1">
    <location>
        <begin position="7"/>
        <end position="16"/>
    </location>
</feature>
<keyword evidence="3" id="KW-1185">Reference proteome</keyword>
<reference evidence="2 3" key="1">
    <citation type="submission" date="2019-08" db="EMBL/GenBank/DDBJ databases">
        <authorList>
            <person name="Peeters C."/>
        </authorList>
    </citation>
    <scope>NUCLEOTIDE SEQUENCE [LARGE SCALE GENOMIC DNA]</scope>
    <source>
        <strain evidence="2 3">LMG 31011</strain>
    </source>
</reference>
<evidence type="ECO:0000313" key="3">
    <source>
        <dbReference type="Proteomes" id="UP000366819"/>
    </source>
</evidence>
<accession>A0A5E4Z650</accession>
<feature type="region of interest" description="Disordered" evidence="1">
    <location>
        <begin position="1"/>
        <end position="66"/>
    </location>
</feature>
<proteinExistence type="predicted"/>
<sequence length="66" mass="7486">MSKSKNDSLPQSSTTGVPDESTTKPTDKQQDSSRAITEQWINNAMRGIKEMNENEQSRQEVAKRLF</sequence>
<gene>
    <name evidence="2" type="ORF">PAQ31011_05118</name>
</gene>
<protein>
    <submittedName>
        <fullName evidence="2">Uncharacterized protein</fullName>
    </submittedName>
</protein>
<dbReference type="Proteomes" id="UP000366819">
    <property type="component" value="Unassembled WGS sequence"/>
</dbReference>
<evidence type="ECO:0000256" key="1">
    <source>
        <dbReference type="SAM" id="MobiDB-lite"/>
    </source>
</evidence>
<organism evidence="2 3">
    <name type="scientific">Pandoraea aquatica</name>
    <dbReference type="NCBI Taxonomy" id="2508290"/>
    <lineage>
        <taxon>Bacteria</taxon>
        <taxon>Pseudomonadati</taxon>
        <taxon>Pseudomonadota</taxon>
        <taxon>Betaproteobacteria</taxon>
        <taxon>Burkholderiales</taxon>
        <taxon>Burkholderiaceae</taxon>
        <taxon>Pandoraea</taxon>
    </lineage>
</organism>